<keyword evidence="1" id="KW-0472">Membrane</keyword>
<feature type="transmembrane region" description="Helical" evidence="1">
    <location>
        <begin position="323"/>
        <end position="343"/>
    </location>
</feature>
<evidence type="ECO:0008006" key="3">
    <source>
        <dbReference type="Google" id="ProtNLM"/>
    </source>
</evidence>
<evidence type="ECO:0000256" key="1">
    <source>
        <dbReference type="SAM" id="Phobius"/>
    </source>
</evidence>
<feature type="transmembrane region" description="Helical" evidence="1">
    <location>
        <begin position="121"/>
        <end position="139"/>
    </location>
</feature>
<reference evidence="2" key="1">
    <citation type="submission" date="2018-06" db="EMBL/GenBank/DDBJ databases">
        <authorList>
            <person name="Zhirakovskaya E."/>
        </authorList>
    </citation>
    <scope>NUCLEOTIDE SEQUENCE</scope>
</reference>
<feature type="transmembrane region" description="Helical" evidence="1">
    <location>
        <begin position="349"/>
        <end position="366"/>
    </location>
</feature>
<dbReference type="AlphaFoldDB" id="A0A3B1DKR4"/>
<keyword evidence="1" id="KW-1133">Transmembrane helix</keyword>
<keyword evidence="1" id="KW-0812">Transmembrane</keyword>
<feature type="transmembrane region" description="Helical" evidence="1">
    <location>
        <begin position="92"/>
        <end position="114"/>
    </location>
</feature>
<accession>A0A3B1DKR4</accession>
<gene>
    <name evidence="2" type="ORF">MNBD_UNCLBAC01-670</name>
</gene>
<proteinExistence type="predicted"/>
<feature type="transmembrane region" description="Helical" evidence="1">
    <location>
        <begin position="255"/>
        <end position="275"/>
    </location>
</feature>
<name>A0A3B1DKR4_9ZZZZ</name>
<feature type="transmembrane region" description="Helical" evidence="1">
    <location>
        <begin position="287"/>
        <end position="311"/>
    </location>
</feature>
<feature type="transmembrane region" description="Helical" evidence="1">
    <location>
        <begin position="175"/>
        <end position="204"/>
    </location>
</feature>
<feature type="transmembrane region" description="Helical" evidence="1">
    <location>
        <begin position="145"/>
        <end position="163"/>
    </location>
</feature>
<feature type="transmembrane region" description="Helical" evidence="1">
    <location>
        <begin position="216"/>
        <end position="234"/>
    </location>
</feature>
<sequence>MSKVVSFFLFFALLIFGFYLAQHKPLWNDEIYSQVGSIQGQSYFDMLSGNIEEGSNSPLFYFIQKTICLITQQKLSFSGASNWYIIDKKLQALLRVASNVFMALAITLIFYFFTHYYSWKAGLYAFLVTLSSPMIWRYWVEARPYALWICLTVIQLVLFFTLIKNKDKRASLWKWFILTHILMAFTAVFSLAQMVILSMILWWFGRQKKWMLPSKLYWIGTVLAIAICLFYYTQAPKYNFWFDQKNPPLKLLTDCFPIEQIVICGIYGIFFIFFRKGNVAFREEGKYGLTALVLTSLAAGALMGIFIIKAVEYPNGFAVVSRYFLFLTPISIMVTTLFSVHLMRLFKNNFWMTINLSVVLSGLLIVRFMKTYLTIYELAIYWK</sequence>
<evidence type="ECO:0000313" key="2">
    <source>
        <dbReference type="EMBL" id="VAX35580.1"/>
    </source>
</evidence>
<dbReference type="EMBL" id="UOGJ01000065">
    <property type="protein sequence ID" value="VAX35580.1"/>
    <property type="molecule type" value="Genomic_DNA"/>
</dbReference>
<organism evidence="2">
    <name type="scientific">hydrothermal vent metagenome</name>
    <dbReference type="NCBI Taxonomy" id="652676"/>
    <lineage>
        <taxon>unclassified sequences</taxon>
        <taxon>metagenomes</taxon>
        <taxon>ecological metagenomes</taxon>
    </lineage>
</organism>
<protein>
    <recommendedName>
        <fullName evidence="3">Glycosyltransferase RgtA/B/C/D-like domain-containing protein</fullName>
    </recommendedName>
</protein>